<comment type="caution">
    <text evidence="1">The sequence shown here is derived from an EMBL/GenBank/DDBJ whole genome shotgun (WGS) entry which is preliminary data.</text>
</comment>
<sequence length="5685" mass="631873">MLFAIEEINNSTDLLPGISLGYNIYDTCDSIARAVLVALALANGNEVVFAPSEAPCTRPAQVQAIMGEGSSSPSMAIATVIGPFYIPLISHFSTCACLSDKTKYPSFLRTIPSDYYQSRALAQLVKHFGWTWVGAIRTNDDYGNNGMASFTETAEQLGICLEYSVSFFRTDPPEKIQKMIDIIKASTSKVVIAFLNHMDMDVVEAVVPPEIQRTAEAFTIPPSVAKETEEASSCKQKRGKRGGLRARLQANPYRPALPSVFLTNARYRQTPIVRANNSELSFLLLFSLSLCFLCSLTFIGRPSEWSCMLRHTAFGITFVLCISCVLGKTIVVLMAFRATLPVVICILWLTISPPFPFKNFKDFKDKIILQCALGSAIGFWAVLGGFQFVQSMIFAIEEINNSTDLLPGISLGYNIYDTCDSIARAVLVALALANGNEVVFAPSEAPCTRPAQVQAIMGEGSSSPSMAIATVIGPFYIPLVVVCGGIGLLEIGESVHLQAFPGLDFVPPRRFSGPCQGFHDPPSVAKERRRRHHKQKQGKRGGLHARLQANPYRPALPSVFLTNASCIGFLPMLMVVVLSLLNLVTWKMKASKILQHIKKIRFKTKEGDEVYFNENGDSAAKYEIINWQPTEKGTVEFVTFVYLVAYHVHLQQGFQFVQAMLFAIEEINNSTDLLPGISLGYNIYDTCDSIARAVLVALALANGNEVVFAPSEAPCTRPAQVQAIMGDGLFLTFHGYSDCHWTFLYPTGGYRQTPIVRANNSELSFLLLFSLSLCFLCSLTFIGRPSEWSCMLRHTAFGITFVLCISCVLGKTIVVLMAFRATLPGYGPLVNMPRVEQLQKSEIHNYTSHVMGSMSKPGGWYDENRVVIDSELNPHINIHGLWVIAGGHADGGPEELAKLFLKTGFQFAQAMLFAIEEINNSTDLLPGISLGYNIYDTCGSIARAVLVALALANGNEVVFAPSETPCTRPAQVQAIMGDGSSSPSMGYSYCHWTISYPAGGLNFRGFQYARSMLFAIEEINNSTDLLPGVSLGYKIYDVCGSIARGVMVALALANGNEVVSVPSEAPCTRPAQVQAIMGESSSSPSMAIATVIGPFYIPLISHFATCACLSDKTKYPSFLRTIPSDYYQSRALAYLVKYFGWTWVGAIRTNDDYGNNGMATFIKTAQQLGICLEYSVAFFRTDPPEKIQRIIDIIKSSTSKVIVAFLSHLDMDVLIHKLSQNNLTGYQWVGSESWISDSQTAAMDKHHILDGAIGVSIPKADATGMKEFILDVKSFNSSSNEISKEFWEALFSCKFKQSESPEGNHSECTGLEDVTGVQNTFTDMSLMPIFYNIYKGVYAVAHALHSILSCNKTCNNQVKLDPFTILQHIRKVQFKTKEGDEVYFNENGDPAAKYEIINWQPTDNGIVNFVTVGLYDASLPADKQMNLQNKSLVWAQNSQQAMLFAIEEINNSTDLLPGISLGYNIYDACGSIARGVRVALALTNGNEAVSTFSEEPCTRPAQMQAIMGETASSPCMAIATVIGPFHIPLILQHIRKINFKTKEGDEVYFNENGDPAAKGFQFAQAMLFAIEEINNSTDLLPGISLGYNIYDTCGSIARGVMVALALVNDNEVVSVPSAAPCTRPVQVQAIMGESSSSPCMAIATVIGPFYIPLILQEIQKIHFTTKEGDEVYFNENGDPVAKYEIINWQPTEEGVVNFVTVGLYDASLPANKQMNLQNKTLIWANNSKQVPLSVCSEKCPPGTRKVLQKGKPVCCYDCLRCAEGEISNSTGVVILSFEVVDARSLVPVVAAIPQNPVVDTGSTSRQAKQASRSPDGPGSKNSGLGRSSLRPWRRTIGRPRRDSGKPSGASEGGSNNTVYSAGGELLTSTGDIVGRWKKYFEDLLNPTDLPSNEEAEAGDSEVDSSITQAKVTEVVSQAPRWQDSTTCVQCHREFWSNERRDVCVKKKEEFLSYEEIMGALLTAASLLGTCMTAVVALIFFKYRQTPIVRANNSELSFLLLFSLSLCFLCSLTFIGRPSEWSCMLRHTAFRHHLCPLYLLCSGENNSGVNGLQGHTSREFQFAQAMLFAIEEINNSTDLLPGISLGYTIYDTCGSIARSVRVALALANGNEEVSANSDEPCTRPVQVQAIMGESSSSPCMAITTVIGPFQIPLILQEIQKIHFTTKEGDEVYFNDNGDPAAKYEIINWQPTEKGIVEFVTVGLYDASLPADKQMNLQNKTLIWAQNSKQVPLSVCSKKCPPGTRKVLQKGKPVCCYDCLRCAEGEISNTTDSITCVRCHPEFWSNERRDACVQKNAEFLSYEEIMGALLTAASLFGTCMTAVVALIFFRYRQTPIVRANNSELSFLLLFSLSLCFLCSLTFIGRPSEWSCMLRHTAFGITFVLCISCVLGKTIVVLMAFRATLPGSNVMKWFGPAQQKLSVLGFTLVQVVICILWLTISPPFPFKNFKDFQGKNHLRVCSGLSYRLLGCTWAEELVCRRRGDPEKPQLSKDGDIILGGLFSFHSRWKNRQETYMQKPLPLECIREFQFAQAMLFAIEEINNSTDLLPGISLGYKIYDVCGSIARGVRVALALANGIEDVSAPSDGPCTRAAPVQAIMGETSSSPCMAIATVIGPFYIPMVAEEPVCRQREPENPQLSKDGDIMLGGIFSFHSKWKDRQDTYMNKPLPLVCTSLSFRGFQFAQAMLFAIEEINNRTDLLPGISLGYKIYDACGSIVRGSRTGAAECAMLKAKRLAKKWRFKPPVPSMIMGNVNSLPNKIDELAALTKNLKTFRECSLLCLTETWLTASIPDANVELPDFSTVRADRDTKACGKRKGGGLALYVNKRWCNPGHVNIKISTCCRDIELLAVSLRPYYLPREFSHAIVVVVYIPPRADAEAACDVIHSAVAKLQTQHPEALVLISGDFNHATLDNTLAAFHQYVDCNTRGKRTLDLMYANVKDAYRATPLPALGKADHNLVLLKPHYTPRGSHNWNMEEMVDCTTDYINFCMDTVVPKKKAFKDGDTQELKQIQKELRVQLREAKEQYRKKIEQRMQNNNMRVVWEGMKTITGCSSKRGAPIEGDVGRANQLNQFFNRFDHPNPFTPLITAAPTLLLPQAVTSNKEDTSPPPPLTPSMTITAAQVCGELRRLRPSKAAGPDGVSPRLLKACARELGHPLQRIFNLSLGQGRVPSCGRHPASFQSPRNHILKFADDTAIVGCIRSGQEDEYRELIKDFVTWCDLNHLLLNTTKTREMVVDFRRPRPHPEPVIIKGDCVEVVHTYKYLGVQLDDKLDWTANTDALCRKGQSRLYFLRRLASFNICKKLLQIFYQSVVASALLYAVVCWGGSLKKKDAARLDKLAEELVCRRRGDPEKPQLSKDGDIILGGLFSFHSRWKNRQETYMQKPLPLECIREFQFAQAMLFAIEEINNSTDLLPGISLGYKIYDISHYASCACLSDKTKVPLSVCSEECPPGTRKLRSRCAGGEENPENPQLSKDGDIMLGGIFSFHSKWKDRQDTYMNKPLPLECTSLSFRGFQFAQAMLFAIEEINNRTDLLPGISLGYKIYDACGSIVRDQPLCLLVPCLSDKTKYPSFLRTIPSDYYQSRALAHLVKHFGWTWVGAIRTNDDYGNNGMATFTETAQQLGICLEYSVAFFRTDPPEKIQKIVHIIKSSTSKVIVAFLSHMDMDVLIHELFRHNLTGYQWVGSEGWIFDSQTVAMNRHHILDGAIGLSIPKAHVTGMREFMLNVKPLNSSSNEMFTEFWEALFSCKFQQSELSEVNQSQCTGHEDVTGVQNSFTDMSLMPIFYNVYKGVYGVAYALHSILSCNKTCNNKVQLDPFTVPLSVCSEKCPPGTRKVLQKGKPVCCYDCLRCAEGEFSNSTDSITCVQCHPEFWSNERRDACVKKEAEFLSYEEIMGALLTAASLFGTCMTAVVALIFFRYRKTPIVRANNSEMSFLLLFSLTLCFLCSLTFIGRPSEWSCMLRHTAFGITFVLCISCVLGKTIVVLMAFRATLPGSNVMKWFGPTQQKLSVVCFTLIQVVICILWLTISPPFPFKNFKEFKDKIILECALGSAIGFWAVLGYIGLLAMLCFFLAFLARKLPDNFNEAKFITFSMLIFCAVWITFIPAYVSSPGKFSVAVEIFAILASSFGLLICIFIPKCYIILLKPEKEYKKEYDGEGDTNLIMKTKYQYQYININILNIESSAQPAELAQDGDLVIGGIFSFRTGQDYVINTFQKVPDVRKCKNFNFREFTFAQAVIFAVNEINKNPDILSNVKLGYKIYDNCGTMDILRAALALASGLKEEVSEDNCTKTETVQAILGHSGSRPTIAFAQVVGRFQIPVISHFATCACLSNRKEYPTFFRTISSDYYQSRALAKLVKHFGWTWIGALAVNNEYGLNGITAFIQAAHEYGVCIEYSEAFSSSDPPDSLQRIINIITHATSKVIMAFMSHREINLLATELYKQNITGLQWVGSDAWITDHSLTDSEGHSILVGSLGFAVSRAQIPGLEEHLRQLHPSQFPDSQFVRDFWEYVFDCSLNATAPTQRKTCSGFESLQNVESWFTDVSELRFTNNVYKSVYAVAHALDNLIKCKEGKGPFSNGTCADSKHIQPWQVLQYLNTVNFTTEEGERVYFDSNGDSPARYELVNLQMTNKGTMEGVTCGIYDASLQESNQLIMNNIPVVWGNGLKEIKSNNHDTHWNYISICSSPVFVALYSHFITPVLVDYWKKMDCTCIRKACNLEVKILQGFLDSERGPAFPEFFIFNLSESTVILMSAGESQAYARIFYVQLLLHHHDSPVHRPHNFCGRCTNPPVNLTLDLSLTREQDPEILELLHLRQDLSTHPERARTTLFRSRTMASDLEVLILIPARFTLGCKPLQYMLKNNGVPSRSTIIKYPSQGLQESRVLCTAVRPVGTNNSKRPIPNPKAQGSDPLVHRSELQHMAAELGSYKQAHTSLPPAHPGQLQSSGGSSPSQGAGFQSPSYAWRVSPTISSRYPLNLLAHELRLLPPSEVTFHVPIARVLVQGLGRRGPRHDCYPNHIAPAPHGPTSPFRAEPGLGPVGKDSGHQALARLSPNPRPGSRVGPLSFLADIENYNITGKHWVGKDLRTVSSVYTDVSHFRPENNVYKAVYSVAYALHALLQCKNGSNPTTGKPCVTKNQVQPKQVPRLHDKELKFARTVMFTVDEINRDTTLLPGVSLGYRLYDGCGDENMIRAAVEAINGDDSKGCNGQMLALLGHASSGMSKDINIILSPLSIPQVSHLSTCACLSDKRLYPTFFRTVPSDRFQIIALVQLMKYFDWRWVGIIYSEELYSDEGENSGFNTWRPTWARSTEKIHRDLRRNPGGEVTTVPEERPERRGVQRGDTARAPEDSGPEGGLLSLSYELGGLVTKWASKAYHWIGDPWDIDGHALLVLTDDNLRVRNRTFRTQLADRAGKKFKDEVEERRTRRLGEAEEQRQVVMISGKEKSPAYREDMLKALERGSTDRAKEFHLRRVVICVDGLRSGHMQWEEAEKTAMALVNLHMRMPGLKGSVNELVVVTSAKQDQERRQRVLVEAHGSEERRGRARSLPRTWEVTPTNRGKHQTITRQHNQPMTDETEPTSQMREERVYSNYRESHPSQGRRSRSLGRVGPTTPGVRVSEPSTPGPLREESPVCKASTPWKVDSLSNRANVSEEDDDLLSTAEQTVEERKEAEDRSSKGGEERNRNPR</sequence>
<accession>A0ACB8VFE0</accession>
<protein>
    <submittedName>
        <fullName evidence="1">Uncharacterized protein</fullName>
    </submittedName>
</protein>
<keyword evidence="2" id="KW-1185">Reference proteome</keyword>
<dbReference type="Proteomes" id="UP000831701">
    <property type="component" value="Chromosome 22"/>
</dbReference>
<proteinExistence type="predicted"/>
<gene>
    <name evidence="1" type="ORF">L3Q82_018736</name>
</gene>
<name>A0ACB8VFE0_9TELE</name>
<organism evidence="1 2">
    <name type="scientific">Scortum barcoo</name>
    <name type="common">barcoo grunter</name>
    <dbReference type="NCBI Taxonomy" id="214431"/>
    <lineage>
        <taxon>Eukaryota</taxon>
        <taxon>Metazoa</taxon>
        <taxon>Chordata</taxon>
        <taxon>Craniata</taxon>
        <taxon>Vertebrata</taxon>
        <taxon>Euteleostomi</taxon>
        <taxon>Actinopterygii</taxon>
        <taxon>Neopterygii</taxon>
        <taxon>Teleostei</taxon>
        <taxon>Neoteleostei</taxon>
        <taxon>Acanthomorphata</taxon>
        <taxon>Eupercaria</taxon>
        <taxon>Centrarchiformes</taxon>
        <taxon>Terapontoidei</taxon>
        <taxon>Terapontidae</taxon>
        <taxon>Scortum</taxon>
    </lineage>
</organism>
<evidence type="ECO:0000313" key="2">
    <source>
        <dbReference type="Proteomes" id="UP000831701"/>
    </source>
</evidence>
<reference evidence="1" key="1">
    <citation type="submission" date="2022-04" db="EMBL/GenBank/DDBJ databases">
        <title>Jade perch genome.</title>
        <authorList>
            <person name="Chao B."/>
        </authorList>
    </citation>
    <scope>NUCLEOTIDE SEQUENCE</scope>
    <source>
        <strain evidence="1">CB-2022</strain>
    </source>
</reference>
<dbReference type="EMBL" id="CM041552">
    <property type="protein sequence ID" value="KAI3354205.1"/>
    <property type="molecule type" value="Genomic_DNA"/>
</dbReference>
<evidence type="ECO:0000313" key="1">
    <source>
        <dbReference type="EMBL" id="KAI3354205.1"/>
    </source>
</evidence>